<dbReference type="Proteomes" id="UP001497516">
    <property type="component" value="Chromosome 2"/>
</dbReference>
<accession>A0AAV2DAE4</accession>
<keyword evidence="2" id="KW-1185">Reference proteome</keyword>
<protein>
    <submittedName>
        <fullName evidence="1">Uncharacterized protein</fullName>
    </submittedName>
</protein>
<organism evidence="1 2">
    <name type="scientific">Linum trigynum</name>
    <dbReference type="NCBI Taxonomy" id="586398"/>
    <lineage>
        <taxon>Eukaryota</taxon>
        <taxon>Viridiplantae</taxon>
        <taxon>Streptophyta</taxon>
        <taxon>Embryophyta</taxon>
        <taxon>Tracheophyta</taxon>
        <taxon>Spermatophyta</taxon>
        <taxon>Magnoliopsida</taxon>
        <taxon>eudicotyledons</taxon>
        <taxon>Gunneridae</taxon>
        <taxon>Pentapetalae</taxon>
        <taxon>rosids</taxon>
        <taxon>fabids</taxon>
        <taxon>Malpighiales</taxon>
        <taxon>Linaceae</taxon>
        <taxon>Linum</taxon>
    </lineage>
</organism>
<proteinExistence type="predicted"/>
<evidence type="ECO:0000313" key="2">
    <source>
        <dbReference type="Proteomes" id="UP001497516"/>
    </source>
</evidence>
<dbReference type="AlphaFoldDB" id="A0AAV2DAE4"/>
<gene>
    <name evidence="1" type="ORF">LTRI10_LOCUS12014</name>
</gene>
<dbReference type="EMBL" id="OZ034815">
    <property type="protein sequence ID" value="CAL1369365.1"/>
    <property type="molecule type" value="Genomic_DNA"/>
</dbReference>
<evidence type="ECO:0000313" key="1">
    <source>
        <dbReference type="EMBL" id="CAL1369365.1"/>
    </source>
</evidence>
<name>A0AAV2DAE4_9ROSI</name>
<sequence length="80" mass="8795">MAAYNNTSASDWQLRRRGGKPNVVSLRMSCQSSSSAEEATMEEIESLIEDTVSDEYTSIWKASSSSSSCSTPGFRMQMTL</sequence>
<reference evidence="1 2" key="1">
    <citation type="submission" date="2024-04" db="EMBL/GenBank/DDBJ databases">
        <authorList>
            <person name="Fracassetti M."/>
        </authorList>
    </citation>
    <scope>NUCLEOTIDE SEQUENCE [LARGE SCALE GENOMIC DNA]</scope>
</reference>